<keyword evidence="2" id="KW-1185">Reference proteome</keyword>
<proteinExistence type="predicted"/>
<protein>
    <submittedName>
        <fullName evidence="1">Uncharacterized protein</fullName>
    </submittedName>
</protein>
<name>A0ABS7PIB0_9SPHN</name>
<evidence type="ECO:0000313" key="1">
    <source>
        <dbReference type="EMBL" id="MBY8820983.1"/>
    </source>
</evidence>
<gene>
    <name evidence="1" type="ORF">K7G82_01690</name>
</gene>
<reference evidence="1 2" key="1">
    <citation type="submission" date="2021-08" db="EMBL/GenBank/DDBJ databases">
        <authorList>
            <person name="Tuo L."/>
        </authorList>
    </citation>
    <scope>NUCLEOTIDE SEQUENCE [LARGE SCALE GENOMIC DNA]</scope>
    <source>
        <strain evidence="1 2">JCM 31229</strain>
    </source>
</reference>
<comment type="caution">
    <text evidence="1">The sequence shown here is derived from an EMBL/GenBank/DDBJ whole genome shotgun (WGS) entry which is preliminary data.</text>
</comment>
<sequence>MVKKQEAPTESELLMEALISQGCSVEAAERIVRAGEVRRTRRMSWGVDKGDIPTTRH</sequence>
<dbReference type="RefSeq" id="WP_222988077.1">
    <property type="nucleotide sequence ID" value="NZ_JAINVV010000001.1"/>
</dbReference>
<organism evidence="1 2">
    <name type="scientific">Sphingomonas colocasiae</name>
    <dbReference type="NCBI Taxonomy" id="1848973"/>
    <lineage>
        <taxon>Bacteria</taxon>
        <taxon>Pseudomonadati</taxon>
        <taxon>Pseudomonadota</taxon>
        <taxon>Alphaproteobacteria</taxon>
        <taxon>Sphingomonadales</taxon>
        <taxon>Sphingomonadaceae</taxon>
        <taxon>Sphingomonas</taxon>
    </lineage>
</organism>
<evidence type="ECO:0000313" key="2">
    <source>
        <dbReference type="Proteomes" id="UP000706039"/>
    </source>
</evidence>
<dbReference type="EMBL" id="JAINVV010000001">
    <property type="protein sequence ID" value="MBY8820983.1"/>
    <property type="molecule type" value="Genomic_DNA"/>
</dbReference>
<accession>A0ABS7PIB0</accession>
<dbReference type="Proteomes" id="UP000706039">
    <property type="component" value="Unassembled WGS sequence"/>
</dbReference>